<dbReference type="InterPro" id="IPR019791">
    <property type="entry name" value="Haem_peroxidase_animal"/>
</dbReference>
<protein>
    <recommendedName>
        <fullName evidence="6">Peroxidase</fullName>
    </recommendedName>
</protein>
<dbReference type="RefSeq" id="WP_202823861.1">
    <property type="nucleotide sequence ID" value="NZ_JAEUXJ010000001.1"/>
</dbReference>
<evidence type="ECO:0000313" key="4">
    <source>
        <dbReference type="EMBL" id="MBL6454133.1"/>
    </source>
</evidence>
<comment type="caution">
    <text evidence="4">The sequence shown here is derived from an EMBL/GenBank/DDBJ whole genome shotgun (WGS) entry which is preliminary data.</text>
</comment>
<comment type="subcellular location">
    <subcellularLocation>
        <location evidence="1">Secreted</location>
    </subcellularLocation>
</comment>
<dbReference type="Gene3D" id="2.150.10.10">
    <property type="entry name" value="Serralysin-like metalloprotease, C-terminal"/>
    <property type="match status" value="2"/>
</dbReference>
<dbReference type="Pfam" id="PF03098">
    <property type="entry name" value="An_peroxidase"/>
    <property type="match status" value="1"/>
</dbReference>
<proteinExistence type="predicted"/>
<dbReference type="Gene3D" id="1.10.640.10">
    <property type="entry name" value="Haem peroxidase domain superfamily, animal type"/>
    <property type="match status" value="1"/>
</dbReference>
<name>A0ABS1V1G5_9PROT</name>
<dbReference type="PANTHER" id="PTHR11475">
    <property type="entry name" value="OXIDASE/PEROXIDASE"/>
    <property type="match status" value="1"/>
</dbReference>
<keyword evidence="2" id="KW-0964">Secreted</keyword>
<gene>
    <name evidence="4" type="ORF">JMJ55_02285</name>
</gene>
<dbReference type="SUPFAM" id="SSF51120">
    <property type="entry name" value="beta-Roll"/>
    <property type="match status" value="2"/>
</dbReference>
<reference evidence="4 5" key="1">
    <citation type="submission" date="2021-01" db="EMBL/GenBank/DDBJ databases">
        <title>Belnapia mucosa sp. nov. and Belnapia arida sp. nov., isolated from the Tabernas Desert (Almeria, Spain).</title>
        <authorList>
            <person name="Molina-Menor E."/>
            <person name="Vidal-Verdu A."/>
            <person name="Calonge A."/>
            <person name="Satari L."/>
            <person name="Pereto Magraner J."/>
            <person name="Porcar Miralles M."/>
        </authorList>
    </citation>
    <scope>NUCLEOTIDE SEQUENCE [LARGE SCALE GENOMIC DNA]</scope>
    <source>
        <strain evidence="4 5">T6</strain>
    </source>
</reference>
<sequence length="735" mass="77874">MLYRSIDGSGNNLSNTEMNATGTDYVRIGPANFADGVSIPVEGPNPRTISNLVVGEGDAVGPNSLGLSGMMYAWGQFIDHDITLAGTGKTPFNIVVPAGDPIFADGTVIAMNRSKSDPESGTGTDNPSIAMNTNTGWLDGSMVYGSDAVTAAALRLADGHLASSAGGNLPIVNGNYLAGDVRAMENPSLTALQTIFLREHNWQVDRLAAADPTLTGDELYLQAKAIVTAEIAHITYSEFLPHLLGSDALPGYAGYDPTVDARLSIEFTGAAYRFGHSIVSAETERVDEQGNVTGPELQLRDTFFLNPAGFELGGGADGFIRHLGDDASQEMDARIVEDLRNFLFDPPVGLDLAAINIQRGRDLGLGTLNQTRVALGLEAYTDFAQITDDQGTVAAMRLAFASVDEVDLWTGGLAEAHAPGAFVGETFARIIADQFVALRDGDRFWYANQGFDADTLAMIEHTTLSDIVLRTTDTQYIQPDLFLFYDRLAPGVVPDEEGAPVLVVGGAADEVLTGSDGDDILAGGAGADTMAGGRGNDTYYVDDSRDIVDEGNMPEYAYLGSDGKDSIISTANWYWDIYSVAERLVIADGAADSNGAGTTAIGSCFDNEMIGNSGNNILFGRGGSDTYRAGDGVDYISLSTLGMQDAPGYVADGANVIIVDPRKSGAFSYDVIFEFDVTKDKIDISAYHYASAEDVLTRGVDDGAGNSYFILGDGLDYVFLVGVEKSAVKEEDFIV</sequence>
<keyword evidence="5" id="KW-1185">Reference proteome</keyword>
<dbReference type="SUPFAM" id="SSF48113">
    <property type="entry name" value="Heme-dependent peroxidases"/>
    <property type="match status" value="1"/>
</dbReference>
<dbReference type="CDD" id="cd09822">
    <property type="entry name" value="peroxinectin_like_bacterial"/>
    <property type="match status" value="1"/>
</dbReference>
<dbReference type="Pfam" id="PF00353">
    <property type="entry name" value="HemolysinCabind"/>
    <property type="match status" value="2"/>
</dbReference>
<dbReference type="InterPro" id="IPR010255">
    <property type="entry name" value="Haem_peroxidase_sf"/>
</dbReference>
<dbReference type="InterPro" id="IPR001343">
    <property type="entry name" value="Hemolysn_Ca-bd"/>
</dbReference>
<keyword evidence="3" id="KW-0325">Glycoprotein</keyword>
<dbReference type="InterPro" id="IPR011049">
    <property type="entry name" value="Serralysin-like_metalloprot_C"/>
</dbReference>
<dbReference type="InterPro" id="IPR037120">
    <property type="entry name" value="Haem_peroxidase_sf_animal"/>
</dbReference>
<accession>A0ABS1V1G5</accession>
<evidence type="ECO:0000256" key="3">
    <source>
        <dbReference type="ARBA" id="ARBA00023180"/>
    </source>
</evidence>
<dbReference type="PROSITE" id="PS50292">
    <property type="entry name" value="PEROXIDASE_3"/>
    <property type="match status" value="1"/>
</dbReference>
<organism evidence="4 5">
    <name type="scientific">Belnapia mucosa</name>
    <dbReference type="NCBI Taxonomy" id="2804532"/>
    <lineage>
        <taxon>Bacteria</taxon>
        <taxon>Pseudomonadati</taxon>
        <taxon>Pseudomonadota</taxon>
        <taxon>Alphaproteobacteria</taxon>
        <taxon>Acetobacterales</taxon>
        <taxon>Roseomonadaceae</taxon>
        <taxon>Belnapia</taxon>
    </lineage>
</organism>
<dbReference type="PANTHER" id="PTHR11475:SF4">
    <property type="entry name" value="CHORION PEROXIDASE"/>
    <property type="match status" value="1"/>
</dbReference>
<evidence type="ECO:0008006" key="6">
    <source>
        <dbReference type="Google" id="ProtNLM"/>
    </source>
</evidence>
<evidence type="ECO:0000256" key="2">
    <source>
        <dbReference type="ARBA" id="ARBA00022525"/>
    </source>
</evidence>
<dbReference type="PRINTS" id="PR00313">
    <property type="entry name" value="CABNDNGRPT"/>
</dbReference>
<dbReference type="Proteomes" id="UP000606490">
    <property type="component" value="Unassembled WGS sequence"/>
</dbReference>
<dbReference type="PRINTS" id="PR00457">
    <property type="entry name" value="ANPEROXIDASE"/>
</dbReference>
<evidence type="ECO:0000313" key="5">
    <source>
        <dbReference type="Proteomes" id="UP000606490"/>
    </source>
</evidence>
<dbReference type="EMBL" id="JAEUXJ010000001">
    <property type="protein sequence ID" value="MBL6454133.1"/>
    <property type="molecule type" value="Genomic_DNA"/>
</dbReference>
<evidence type="ECO:0000256" key="1">
    <source>
        <dbReference type="ARBA" id="ARBA00004613"/>
    </source>
</evidence>